<evidence type="ECO:0000313" key="2">
    <source>
        <dbReference type="EMBL" id="MFC4326574.1"/>
    </source>
</evidence>
<name>A0ABV8T7M0_9ACTN</name>
<dbReference type="RefSeq" id="WP_381736620.1">
    <property type="nucleotide sequence ID" value="NZ_JBHSDP010000004.1"/>
</dbReference>
<comment type="caution">
    <text evidence="2">The sequence shown here is derived from an EMBL/GenBank/DDBJ whole genome shotgun (WGS) entry which is preliminary data.</text>
</comment>
<feature type="region of interest" description="Disordered" evidence="1">
    <location>
        <begin position="1"/>
        <end position="35"/>
    </location>
</feature>
<feature type="region of interest" description="Disordered" evidence="1">
    <location>
        <begin position="216"/>
        <end position="240"/>
    </location>
</feature>
<evidence type="ECO:0000256" key="1">
    <source>
        <dbReference type="SAM" id="MobiDB-lite"/>
    </source>
</evidence>
<feature type="compositionally biased region" description="Pro residues" evidence="1">
    <location>
        <begin position="8"/>
        <end position="20"/>
    </location>
</feature>
<protein>
    <recommendedName>
        <fullName evidence="4">PASTA domain-containing protein</fullName>
    </recommendedName>
</protein>
<organism evidence="2 3">
    <name type="scientific">Streptomyces andamanensis</name>
    <dbReference type="NCBI Taxonomy" id="1565035"/>
    <lineage>
        <taxon>Bacteria</taxon>
        <taxon>Bacillati</taxon>
        <taxon>Actinomycetota</taxon>
        <taxon>Actinomycetes</taxon>
        <taxon>Kitasatosporales</taxon>
        <taxon>Streptomycetaceae</taxon>
        <taxon>Streptomyces</taxon>
    </lineage>
</organism>
<accession>A0ABV8T7M0</accession>
<feature type="region of interest" description="Disordered" evidence="1">
    <location>
        <begin position="95"/>
        <end position="115"/>
    </location>
</feature>
<proteinExistence type="predicted"/>
<reference evidence="3" key="1">
    <citation type="journal article" date="2019" name="Int. J. Syst. Evol. Microbiol.">
        <title>The Global Catalogue of Microorganisms (GCM) 10K type strain sequencing project: providing services to taxonomists for standard genome sequencing and annotation.</title>
        <authorList>
            <consortium name="The Broad Institute Genomics Platform"/>
            <consortium name="The Broad Institute Genome Sequencing Center for Infectious Disease"/>
            <person name="Wu L."/>
            <person name="Ma J."/>
        </authorList>
    </citation>
    <scope>NUCLEOTIDE SEQUENCE [LARGE SCALE GENOMIC DNA]</scope>
    <source>
        <strain evidence="3">PCU 347</strain>
    </source>
</reference>
<evidence type="ECO:0000313" key="3">
    <source>
        <dbReference type="Proteomes" id="UP001595824"/>
    </source>
</evidence>
<evidence type="ECO:0008006" key="4">
    <source>
        <dbReference type="Google" id="ProtNLM"/>
    </source>
</evidence>
<dbReference type="EMBL" id="JBHSDP010000004">
    <property type="protein sequence ID" value="MFC4326574.1"/>
    <property type="molecule type" value="Genomic_DNA"/>
</dbReference>
<dbReference type="Proteomes" id="UP001595824">
    <property type="component" value="Unassembled WGS sequence"/>
</dbReference>
<keyword evidence="3" id="KW-1185">Reference proteome</keyword>
<sequence>MTRGPLAPSAPPIPPAPPARPVAAASGPRPAGPRRTRVTVAVGLTALATVLSLGAGLTARQWWDGDAYPVADPAVTADRLDARAQEVYAALALPDAELDDGPTSGPRRRAESDCPYTGLSHLADRFGDTPPDMPGVVTVSSRWTLKNVPASAGQSALRRAATELRRQGWDVTENATADRRTTLRTVPPGGGATLYARALPGGRLAVSAAAECARYPETTPTGADGNPRLPPQRLPDGLRR</sequence>
<gene>
    <name evidence="2" type="ORF">ACFPC0_01745</name>
</gene>